<dbReference type="EMBL" id="PXYW01000048">
    <property type="protein sequence ID" value="PSR32217.1"/>
    <property type="molecule type" value="Genomic_DNA"/>
</dbReference>
<dbReference type="InterPro" id="IPR032466">
    <property type="entry name" value="Metal_Hydrolase"/>
</dbReference>
<dbReference type="PANTHER" id="PTHR43668">
    <property type="entry name" value="ALLANTOINASE"/>
    <property type="match status" value="1"/>
</dbReference>
<gene>
    <name evidence="3" type="ORF">C7B46_15230</name>
</gene>
<dbReference type="SUPFAM" id="SSF51338">
    <property type="entry name" value="Composite domain of metallo-dependent hydrolases"/>
    <property type="match status" value="1"/>
</dbReference>
<dbReference type="FunFam" id="3.20.20.140:FF:000174">
    <property type="entry name" value="Dihydropyrimidinase-related protein 2"/>
    <property type="match status" value="1"/>
</dbReference>
<dbReference type="Gene3D" id="2.30.40.10">
    <property type="entry name" value="Urease, subunit C, domain 1"/>
    <property type="match status" value="1"/>
</dbReference>
<comment type="similarity">
    <text evidence="1">Belongs to the metallo-dependent hydrolases superfamily. Hydantoinase/dihydropyrimidinase family.</text>
</comment>
<dbReference type="Pfam" id="PF01979">
    <property type="entry name" value="Amidohydro_1"/>
    <property type="match status" value="1"/>
</dbReference>
<accession>A0A2T2XCN9</accession>
<dbReference type="Proteomes" id="UP000242972">
    <property type="component" value="Unassembled WGS sequence"/>
</dbReference>
<evidence type="ECO:0000313" key="3">
    <source>
        <dbReference type="EMBL" id="PSR32217.1"/>
    </source>
</evidence>
<evidence type="ECO:0000259" key="2">
    <source>
        <dbReference type="Pfam" id="PF01979"/>
    </source>
</evidence>
<dbReference type="AlphaFoldDB" id="A0A2T2XCN9"/>
<dbReference type="InterPro" id="IPR011059">
    <property type="entry name" value="Metal-dep_hydrolase_composite"/>
</dbReference>
<protein>
    <submittedName>
        <fullName evidence="3">Allantoinase</fullName>
    </submittedName>
</protein>
<feature type="domain" description="Amidohydrolase-related" evidence="2">
    <location>
        <begin position="26"/>
        <end position="412"/>
    </location>
</feature>
<dbReference type="SUPFAM" id="SSF51556">
    <property type="entry name" value="Metallo-dependent hydrolases"/>
    <property type="match status" value="1"/>
</dbReference>
<dbReference type="GO" id="GO:0004038">
    <property type="term" value="F:allantoinase activity"/>
    <property type="evidence" value="ECO:0007669"/>
    <property type="project" value="TreeGrafter"/>
</dbReference>
<organism evidence="3 4">
    <name type="scientific">Sulfobacillus benefaciens</name>
    <dbReference type="NCBI Taxonomy" id="453960"/>
    <lineage>
        <taxon>Bacteria</taxon>
        <taxon>Bacillati</taxon>
        <taxon>Bacillota</taxon>
        <taxon>Clostridia</taxon>
        <taxon>Eubacteriales</taxon>
        <taxon>Clostridiales Family XVII. Incertae Sedis</taxon>
        <taxon>Sulfobacillus</taxon>
    </lineage>
</organism>
<name>A0A2T2XCN9_9FIRM</name>
<proteinExistence type="inferred from homology"/>
<evidence type="ECO:0000313" key="4">
    <source>
        <dbReference type="Proteomes" id="UP000242972"/>
    </source>
</evidence>
<dbReference type="GO" id="GO:0005737">
    <property type="term" value="C:cytoplasm"/>
    <property type="evidence" value="ECO:0007669"/>
    <property type="project" value="TreeGrafter"/>
</dbReference>
<sequence>DGKIAGYVNDSTGVVAKTTIDCQGYLVLPGAIDGHTHFNELEFSDREGFLTGSAAAAAGGVTTVVDMPDLPAVRSAAQFDRKYAAVKDKAYIDYGFWGGMTGEDVREGWTDRIYEQIDRGVCSFKLYMTPSVPTYPRVDDAEMLELFYKLAPTGIPIGIHAENFIIADYYVKKLQREGRQDGPAWAEARKRLAERVAIQMVISFAEETGARAHIVHMSTRDGVELIRDAKRRGVSITAETCPHYLRLTAEDAMTAFGSFAKIAPPLRSEEDIAALWEGLRDGTVDFMGTDHAPYIVATEKQAPGMDIWTSLPGIPGVETLVPFMVSEGLNQGRLSLEQLVRVTSRHSAIHYGLYPKKGSMEVGADADFTVIDESASWVVDPERLHSKAKYTPFQGLQLTGKVKQTILRGQVVYDDVQDLRVPPGTGQYVPRQSVQRLERWLKY</sequence>
<dbReference type="InterPro" id="IPR006680">
    <property type="entry name" value="Amidohydro-rel"/>
</dbReference>
<dbReference type="Gene3D" id="3.20.20.140">
    <property type="entry name" value="Metal-dependent hydrolases"/>
    <property type="match status" value="1"/>
</dbReference>
<comment type="caution">
    <text evidence="3">The sequence shown here is derived from an EMBL/GenBank/DDBJ whole genome shotgun (WGS) entry which is preliminary data.</text>
</comment>
<evidence type="ECO:0000256" key="1">
    <source>
        <dbReference type="ARBA" id="ARBA00008829"/>
    </source>
</evidence>
<dbReference type="NCBIfam" id="TIGR00857">
    <property type="entry name" value="pyrC_multi"/>
    <property type="match status" value="1"/>
</dbReference>
<dbReference type="PANTHER" id="PTHR43668:SF2">
    <property type="entry name" value="ALLANTOINASE"/>
    <property type="match status" value="1"/>
</dbReference>
<dbReference type="GO" id="GO:0006145">
    <property type="term" value="P:purine nucleobase catabolic process"/>
    <property type="evidence" value="ECO:0007669"/>
    <property type="project" value="TreeGrafter"/>
</dbReference>
<feature type="non-terminal residue" evidence="3">
    <location>
        <position position="1"/>
    </location>
</feature>
<dbReference type="InterPro" id="IPR050138">
    <property type="entry name" value="DHOase/Allantoinase_Hydrolase"/>
</dbReference>
<reference evidence="3 4" key="1">
    <citation type="journal article" date="2014" name="BMC Genomics">
        <title>Comparison of environmental and isolate Sulfobacillus genomes reveals diverse carbon, sulfur, nitrogen, and hydrogen metabolisms.</title>
        <authorList>
            <person name="Justice N.B."/>
            <person name="Norman A."/>
            <person name="Brown C.T."/>
            <person name="Singh A."/>
            <person name="Thomas B.C."/>
            <person name="Banfield J.F."/>
        </authorList>
    </citation>
    <scope>NUCLEOTIDE SEQUENCE [LARGE SCALE GENOMIC DNA]</scope>
    <source>
        <strain evidence="3">AMDSBA4</strain>
    </source>
</reference>